<organism evidence="10 11">
    <name type="scientific">Roseovarius halotolerans</name>
    <dbReference type="NCBI Taxonomy" id="505353"/>
    <lineage>
        <taxon>Bacteria</taxon>
        <taxon>Pseudomonadati</taxon>
        <taxon>Pseudomonadota</taxon>
        <taxon>Alphaproteobacteria</taxon>
        <taxon>Rhodobacterales</taxon>
        <taxon>Roseobacteraceae</taxon>
        <taxon>Roseovarius</taxon>
    </lineage>
</organism>
<dbReference type="Pfam" id="PF02954">
    <property type="entry name" value="HTH_8"/>
    <property type="match status" value="1"/>
</dbReference>
<dbReference type="OrthoDB" id="9802388at2"/>
<evidence type="ECO:0000256" key="4">
    <source>
        <dbReference type="ARBA" id="ARBA00023012"/>
    </source>
</evidence>
<keyword evidence="11" id="KW-1185">Reference proteome</keyword>
<dbReference type="SUPFAM" id="SSF46689">
    <property type="entry name" value="Homeodomain-like"/>
    <property type="match status" value="1"/>
</dbReference>
<dbReference type="CDD" id="cd17549">
    <property type="entry name" value="REC_DctD-like"/>
    <property type="match status" value="1"/>
</dbReference>
<name>A0A1X6ZNV8_9RHOB</name>
<dbReference type="PANTHER" id="PTHR32071">
    <property type="entry name" value="TRANSCRIPTIONAL REGULATORY PROTEIN"/>
    <property type="match status" value="1"/>
</dbReference>
<keyword evidence="3" id="KW-0067">ATP-binding</keyword>
<dbReference type="SUPFAM" id="SSF52540">
    <property type="entry name" value="P-loop containing nucleoside triphosphate hydrolases"/>
    <property type="match status" value="1"/>
</dbReference>
<evidence type="ECO:0000256" key="2">
    <source>
        <dbReference type="ARBA" id="ARBA00022741"/>
    </source>
</evidence>
<evidence type="ECO:0000256" key="1">
    <source>
        <dbReference type="ARBA" id="ARBA00022553"/>
    </source>
</evidence>
<keyword evidence="6" id="KW-0804">Transcription</keyword>
<dbReference type="Gene3D" id="1.10.8.60">
    <property type="match status" value="1"/>
</dbReference>
<keyword evidence="2" id="KW-0547">Nucleotide-binding</keyword>
<dbReference type="SUPFAM" id="SSF52172">
    <property type="entry name" value="CheY-like"/>
    <property type="match status" value="1"/>
</dbReference>
<reference evidence="10 11" key="1">
    <citation type="submission" date="2017-03" db="EMBL/GenBank/DDBJ databases">
        <authorList>
            <person name="Afonso C.L."/>
            <person name="Miller P.J."/>
            <person name="Scott M.A."/>
            <person name="Spackman E."/>
            <person name="Goraichik I."/>
            <person name="Dimitrov K.M."/>
            <person name="Suarez D.L."/>
            <person name="Swayne D.E."/>
        </authorList>
    </citation>
    <scope>NUCLEOTIDE SEQUENCE [LARGE SCALE GENOMIC DNA]</scope>
    <source>
        <strain evidence="10 11">CECT 8110</strain>
    </source>
</reference>
<dbReference type="GO" id="GO:0005524">
    <property type="term" value="F:ATP binding"/>
    <property type="evidence" value="ECO:0007669"/>
    <property type="project" value="UniProtKB-KW"/>
</dbReference>
<dbReference type="GO" id="GO:0043565">
    <property type="term" value="F:sequence-specific DNA binding"/>
    <property type="evidence" value="ECO:0007669"/>
    <property type="project" value="InterPro"/>
</dbReference>
<dbReference type="PROSITE" id="PS50110">
    <property type="entry name" value="RESPONSE_REGULATORY"/>
    <property type="match status" value="1"/>
</dbReference>
<dbReference type="PANTHER" id="PTHR32071:SF29">
    <property type="entry name" value="PHOSPHOGLYCERATE TRANSPORT SYSTEM TRANSCRIPTIONAL REGULATORY PROTEIN PGTA"/>
    <property type="match status" value="1"/>
</dbReference>
<dbReference type="Proteomes" id="UP000193207">
    <property type="component" value="Unassembled WGS sequence"/>
</dbReference>
<evidence type="ECO:0000256" key="7">
    <source>
        <dbReference type="PROSITE-ProRule" id="PRU00169"/>
    </source>
</evidence>
<dbReference type="InterPro" id="IPR001789">
    <property type="entry name" value="Sig_transdc_resp-reg_receiver"/>
</dbReference>
<dbReference type="FunFam" id="3.40.50.2300:FF:000018">
    <property type="entry name" value="DNA-binding transcriptional regulator NtrC"/>
    <property type="match status" value="1"/>
</dbReference>
<protein>
    <submittedName>
        <fullName evidence="10">C4-dicarboxylate transport transcriptional regulatory protein DctD</fullName>
    </submittedName>
</protein>
<keyword evidence="5" id="KW-0805">Transcription regulation</keyword>
<dbReference type="Pfam" id="PF00072">
    <property type="entry name" value="Response_reg"/>
    <property type="match status" value="1"/>
</dbReference>
<dbReference type="InterPro" id="IPR002197">
    <property type="entry name" value="HTH_Fis"/>
</dbReference>
<evidence type="ECO:0000256" key="3">
    <source>
        <dbReference type="ARBA" id="ARBA00022840"/>
    </source>
</evidence>
<dbReference type="Gene3D" id="1.10.10.60">
    <property type="entry name" value="Homeodomain-like"/>
    <property type="match status" value="1"/>
</dbReference>
<evidence type="ECO:0000259" key="9">
    <source>
        <dbReference type="PROSITE" id="PS50110"/>
    </source>
</evidence>
<dbReference type="Gene3D" id="3.40.50.300">
    <property type="entry name" value="P-loop containing nucleotide triphosphate hydrolases"/>
    <property type="match status" value="1"/>
</dbReference>
<dbReference type="InterPro" id="IPR011006">
    <property type="entry name" value="CheY-like_superfamily"/>
</dbReference>
<dbReference type="Pfam" id="PF14532">
    <property type="entry name" value="Sigma54_activ_2"/>
    <property type="match status" value="1"/>
</dbReference>
<evidence type="ECO:0000313" key="11">
    <source>
        <dbReference type="Proteomes" id="UP000193207"/>
    </source>
</evidence>
<evidence type="ECO:0000313" key="10">
    <source>
        <dbReference type="EMBL" id="SLN57111.1"/>
    </source>
</evidence>
<dbReference type="SMART" id="SM00448">
    <property type="entry name" value="REC"/>
    <property type="match status" value="1"/>
</dbReference>
<evidence type="ECO:0000256" key="5">
    <source>
        <dbReference type="ARBA" id="ARBA00023015"/>
    </source>
</evidence>
<accession>A0A1X6ZNV8</accession>
<dbReference type="GO" id="GO:0000160">
    <property type="term" value="P:phosphorelay signal transduction system"/>
    <property type="evidence" value="ECO:0007669"/>
    <property type="project" value="UniProtKB-KW"/>
</dbReference>
<dbReference type="Gene3D" id="3.40.50.2300">
    <property type="match status" value="1"/>
</dbReference>
<feature type="domain" description="Sigma-54 factor interaction" evidence="8">
    <location>
        <begin position="147"/>
        <end position="345"/>
    </location>
</feature>
<dbReference type="InterPro" id="IPR027417">
    <property type="entry name" value="P-loop_NTPase"/>
</dbReference>
<feature type="modified residue" description="4-aspartylphosphate" evidence="7">
    <location>
        <position position="56"/>
    </location>
</feature>
<dbReference type="RefSeq" id="WP_085818684.1">
    <property type="nucleotide sequence ID" value="NZ_FWFU01000004.1"/>
</dbReference>
<dbReference type="PROSITE" id="PS50045">
    <property type="entry name" value="SIGMA54_INTERACT_4"/>
    <property type="match status" value="1"/>
</dbReference>
<dbReference type="InterPro" id="IPR002078">
    <property type="entry name" value="Sigma_54_int"/>
</dbReference>
<dbReference type="EMBL" id="FWFU01000004">
    <property type="protein sequence ID" value="SLN57111.1"/>
    <property type="molecule type" value="Genomic_DNA"/>
</dbReference>
<proteinExistence type="predicted"/>
<feature type="domain" description="Response regulatory" evidence="9">
    <location>
        <begin position="7"/>
        <end position="121"/>
    </location>
</feature>
<keyword evidence="4" id="KW-0902">Two-component regulatory system</keyword>
<dbReference type="Pfam" id="PF25601">
    <property type="entry name" value="AAA_lid_14"/>
    <property type="match status" value="1"/>
</dbReference>
<dbReference type="PRINTS" id="PR01590">
    <property type="entry name" value="HTHFIS"/>
</dbReference>
<dbReference type="GO" id="GO:0006355">
    <property type="term" value="P:regulation of DNA-templated transcription"/>
    <property type="evidence" value="ECO:0007669"/>
    <property type="project" value="InterPro"/>
</dbReference>
<evidence type="ECO:0000259" key="8">
    <source>
        <dbReference type="PROSITE" id="PS50045"/>
    </source>
</evidence>
<dbReference type="InterPro" id="IPR058031">
    <property type="entry name" value="AAA_lid_NorR"/>
</dbReference>
<gene>
    <name evidence="10" type="primary">dctD_4</name>
    <name evidence="10" type="ORF">ROH8110_03138</name>
</gene>
<evidence type="ECO:0000256" key="6">
    <source>
        <dbReference type="ARBA" id="ARBA00023163"/>
    </source>
</evidence>
<keyword evidence="1 7" id="KW-0597">Phosphoprotein</keyword>
<dbReference type="InterPro" id="IPR009057">
    <property type="entry name" value="Homeodomain-like_sf"/>
</dbReference>
<sequence>MSATPQKVLVVDDDAAVREALTQTLELADLDALAAGSFIEAKDHIAPGFTGVILSDIRMPGRDGFHLLAHAQKVDAELPVILLTGEGDIPMAVEAMGQGAFDFLEKPCAPDALLAVLHRALQTRGLVLENRRLKAQLETGDPAARMLHGTSRIAEDLRARVRAVARTRAEVLVSGPPGAGISKVAEVIHLMSPDATGPFVKRPAASLDLAALDAALSAAAGGSLFLDEVAALPSAAQYALLERIEQGAGARVIAGASGDIASEVEAGRMHAELYYRLDVMPVRIPSLAERPEDIPVLFRHYVALAAEQAGLPMPEIAPDHMAALMAQDWPGNARSLMSAAMRFVLGMPGETQAAAELGLAEQMARVERSLLIAALSRQNGRASEAAKVLKLPRKTLYDKLARYGIRPEEFRRG</sequence>
<dbReference type="AlphaFoldDB" id="A0A1X6ZNV8"/>